<keyword evidence="6" id="KW-0411">Iron-sulfur</keyword>
<keyword evidence="3" id="KW-0479">Metal-binding</keyword>
<dbReference type="InterPro" id="IPR051269">
    <property type="entry name" value="Fe-S_cluster_ET"/>
</dbReference>
<proteinExistence type="predicted"/>
<evidence type="ECO:0000313" key="9">
    <source>
        <dbReference type="Proteomes" id="UP001239085"/>
    </source>
</evidence>
<name>A0ABU0P6T6_9MICO</name>
<dbReference type="SUPFAM" id="SSF54862">
    <property type="entry name" value="4Fe-4S ferredoxins"/>
    <property type="match status" value="1"/>
</dbReference>
<comment type="cofactor">
    <cofactor evidence="1">
        <name>[3Fe-4S] cluster</name>
        <dbReference type="ChEBI" id="CHEBI:21137"/>
    </cofactor>
</comment>
<evidence type="ECO:0000256" key="2">
    <source>
        <dbReference type="ARBA" id="ARBA00022448"/>
    </source>
</evidence>
<keyword evidence="7" id="KW-0003">3Fe-4S</keyword>
<dbReference type="PANTHER" id="PTHR36923">
    <property type="entry name" value="FERREDOXIN"/>
    <property type="match status" value="1"/>
</dbReference>
<accession>A0ABU0P6T6</accession>
<dbReference type="RefSeq" id="WP_307359419.1">
    <property type="nucleotide sequence ID" value="NZ_JAUSXK010000001.1"/>
</dbReference>
<keyword evidence="9" id="KW-1185">Reference proteome</keyword>
<keyword evidence="4" id="KW-0249">Electron transport</keyword>
<gene>
    <name evidence="8" type="ORF">QFZ46_001205</name>
</gene>
<evidence type="ECO:0000256" key="3">
    <source>
        <dbReference type="ARBA" id="ARBA00022723"/>
    </source>
</evidence>
<dbReference type="EMBL" id="JAUSXK010000001">
    <property type="protein sequence ID" value="MDQ0643045.1"/>
    <property type="molecule type" value="Genomic_DNA"/>
</dbReference>
<evidence type="ECO:0000313" key="8">
    <source>
        <dbReference type="EMBL" id="MDQ0643045.1"/>
    </source>
</evidence>
<dbReference type="PANTHER" id="PTHR36923:SF3">
    <property type="entry name" value="FERREDOXIN"/>
    <property type="match status" value="1"/>
</dbReference>
<evidence type="ECO:0000256" key="4">
    <source>
        <dbReference type="ARBA" id="ARBA00022982"/>
    </source>
</evidence>
<evidence type="ECO:0000256" key="5">
    <source>
        <dbReference type="ARBA" id="ARBA00023004"/>
    </source>
</evidence>
<keyword evidence="5" id="KW-0408">Iron</keyword>
<evidence type="ECO:0000256" key="7">
    <source>
        <dbReference type="ARBA" id="ARBA00023291"/>
    </source>
</evidence>
<dbReference type="Gene3D" id="3.30.70.20">
    <property type="match status" value="1"/>
</dbReference>
<evidence type="ECO:0000256" key="1">
    <source>
        <dbReference type="ARBA" id="ARBA00001927"/>
    </source>
</evidence>
<keyword evidence="2" id="KW-0813">Transport</keyword>
<organism evidence="8 9">
    <name type="scientific">Microbacterium murale</name>
    <dbReference type="NCBI Taxonomy" id="1081040"/>
    <lineage>
        <taxon>Bacteria</taxon>
        <taxon>Bacillati</taxon>
        <taxon>Actinomycetota</taxon>
        <taxon>Actinomycetes</taxon>
        <taxon>Micrococcales</taxon>
        <taxon>Microbacteriaceae</taxon>
        <taxon>Microbacterium</taxon>
    </lineage>
</organism>
<dbReference type="Proteomes" id="UP001239085">
    <property type="component" value="Unassembled WGS sequence"/>
</dbReference>
<comment type="caution">
    <text evidence="8">The sequence shown here is derived from an EMBL/GenBank/DDBJ whole genome shotgun (WGS) entry which is preliminary data.</text>
</comment>
<sequence>MKVTANPTTCIASGNCSRTAPRVFANLDENGGFMSILDERPPESEWDAVREAEDLCPSATIQIEEDDEADDA</sequence>
<protein>
    <submittedName>
        <fullName evidence="8">Ferredoxin</fullName>
    </submittedName>
</protein>
<dbReference type="Pfam" id="PF13370">
    <property type="entry name" value="Fer4_13"/>
    <property type="match status" value="1"/>
</dbReference>
<evidence type="ECO:0000256" key="6">
    <source>
        <dbReference type="ARBA" id="ARBA00023014"/>
    </source>
</evidence>
<reference evidence="8 9" key="1">
    <citation type="submission" date="2023-07" db="EMBL/GenBank/DDBJ databases">
        <title>Comparative genomics of wheat-associated soil bacteria to identify genetic determinants of phenazine resistance.</title>
        <authorList>
            <person name="Mouncey N."/>
        </authorList>
    </citation>
    <scope>NUCLEOTIDE SEQUENCE [LARGE SCALE GENOMIC DNA]</scope>
    <source>
        <strain evidence="8 9">W2I7</strain>
    </source>
</reference>